<dbReference type="SMART" id="SM00530">
    <property type="entry name" value="HTH_XRE"/>
    <property type="match status" value="1"/>
</dbReference>
<dbReference type="Proteomes" id="UP000199032">
    <property type="component" value="Unassembled WGS sequence"/>
</dbReference>
<evidence type="ECO:0000259" key="2">
    <source>
        <dbReference type="PROSITE" id="PS50943"/>
    </source>
</evidence>
<keyword evidence="4" id="KW-1185">Reference proteome</keyword>
<dbReference type="Pfam" id="PF01381">
    <property type="entry name" value="HTH_3"/>
    <property type="match status" value="1"/>
</dbReference>
<reference evidence="3 4" key="1">
    <citation type="submission" date="2015-10" db="EMBL/GenBank/DDBJ databases">
        <authorList>
            <person name="Gilbert D.G."/>
        </authorList>
    </citation>
    <scope>NUCLEOTIDE SEQUENCE [LARGE SCALE GENOMIC DNA]</scope>
    <source>
        <strain evidence="3">COMA1</strain>
    </source>
</reference>
<proteinExistence type="predicted"/>
<dbReference type="PANTHER" id="PTHR36924:SF1">
    <property type="entry name" value="ANTITOXIN HIGA-1"/>
    <property type="match status" value="1"/>
</dbReference>
<dbReference type="EMBL" id="CZQA01000010">
    <property type="protein sequence ID" value="CUS38043.1"/>
    <property type="molecule type" value="Genomic_DNA"/>
</dbReference>
<dbReference type="InterPro" id="IPR013430">
    <property type="entry name" value="Toxin_antidote_HigA"/>
</dbReference>
<evidence type="ECO:0000256" key="1">
    <source>
        <dbReference type="ARBA" id="ARBA00023125"/>
    </source>
</evidence>
<dbReference type="STRING" id="1742972.COMA1_40382"/>
<evidence type="ECO:0000313" key="4">
    <source>
        <dbReference type="Proteomes" id="UP000199032"/>
    </source>
</evidence>
<gene>
    <name evidence="3" type="primary">yddM</name>
    <name evidence="3" type="ORF">COMA1_40382</name>
</gene>
<dbReference type="PROSITE" id="PS50943">
    <property type="entry name" value="HTH_CROC1"/>
    <property type="match status" value="1"/>
</dbReference>
<organism evidence="3 4">
    <name type="scientific">Candidatus Nitrospira nitrosa</name>
    <dbReference type="NCBI Taxonomy" id="1742972"/>
    <lineage>
        <taxon>Bacteria</taxon>
        <taxon>Pseudomonadati</taxon>
        <taxon>Nitrospirota</taxon>
        <taxon>Nitrospiria</taxon>
        <taxon>Nitrospirales</taxon>
        <taxon>Nitrospiraceae</taxon>
        <taxon>Nitrospira</taxon>
    </lineage>
</organism>
<accession>A0A0S4LQ09</accession>
<dbReference type="PANTHER" id="PTHR36924">
    <property type="entry name" value="ANTITOXIN HIGA-1"/>
    <property type="match status" value="1"/>
</dbReference>
<dbReference type="InterPro" id="IPR010982">
    <property type="entry name" value="Lambda_DNA-bd_dom_sf"/>
</dbReference>
<dbReference type="GO" id="GO:0003677">
    <property type="term" value="F:DNA binding"/>
    <property type="evidence" value="ECO:0007669"/>
    <property type="project" value="UniProtKB-KW"/>
</dbReference>
<dbReference type="SUPFAM" id="SSF47413">
    <property type="entry name" value="lambda repressor-like DNA-binding domains"/>
    <property type="match status" value="1"/>
</dbReference>
<dbReference type="AlphaFoldDB" id="A0A0S4LQ09"/>
<dbReference type="CDD" id="cd00093">
    <property type="entry name" value="HTH_XRE"/>
    <property type="match status" value="1"/>
</dbReference>
<dbReference type="InterPro" id="IPR001387">
    <property type="entry name" value="Cro/C1-type_HTH"/>
</dbReference>
<dbReference type="Gene3D" id="1.10.260.40">
    <property type="entry name" value="lambda repressor-like DNA-binding domains"/>
    <property type="match status" value="1"/>
</dbReference>
<dbReference type="NCBIfam" id="TIGR02607">
    <property type="entry name" value="antidote_HigA"/>
    <property type="match status" value="1"/>
</dbReference>
<keyword evidence="1" id="KW-0238">DNA-binding</keyword>
<sequence length="103" mass="11335">MLELKTMAMHTPPHPGEFITWVYLKPNNLSGRELVGKLGVAASTLNRVLTGASRISPEMALRLSKALGRSPESWLAMQSNHDLWHAKQCVKLGKVGKVRFTAA</sequence>
<protein>
    <submittedName>
        <fullName evidence="3">Uncharacterized HTH-type transcriptional regulator yddM</fullName>
    </submittedName>
</protein>
<evidence type="ECO:0000313" key="3">
    <source>
        <dbReference type="EMBL" id="CUS38043.1"/>
    </source>
</evidence>
<feature type="domain" description="HTH cro/C1-type" evidence="2">
    <location>
        <begin position="32"/>
        <end position="74"/>
    </location>
</feature>
<name>A0A0S4LQ09_9BACT</name>